<evidence type="ECO:0000259" key="9">
    <source>
        <dbReference type="PROSITE" id="PS50850"/>
    </source>
</evidence>
<evidence type="ECO:0000256" key="1">
    <source>
        <dbReference type="ARBA" id="ARBA00004141"/>
    </source>
</evidence>
<dbReference type="EMBL" id="OZ019897">
    <property type="protein sequence ID" value="CAK9227038.1"/>
    <property type="molecule type" value="Genomic_DNA"/>
</dbReference>
<dbReference type="PROSITE" id="PS50850">
    <property type="entry name" value="MFS"/>
    <property type="match status" value="1"/>
</dbReference>
<feature type="region of interest" description="Disordered" evidence="7">
    <location>
        <begin position="1"/>
        <end position="27"/>
    </location>
</feature>
<dbReference type="InterPro" id="IPR036259">
    <property type="entry name" value="MFS_trans_sf"/>
</dbReference>
<keyword evidence="11" id="KW-1185">Reference proteome</keyword>
<keyword evidence="6 8" id="KW-0472">Membrane</keyword>
<keyword evidence="5" id="KW-0534">Nitrate assimilation</keyword>
<evidence type="ECO:0000256" key="5">
    <source>
        <dbReference type="ARBA" id="ARBA00023063"/>
    </source>
</evidence>
<feature type="transmembrane region" description="Helical" evidence="8">
    <location>
        <begin position="166"/>
        <end position="186"/>
    </location>
</feature>
<dbReference type="InterPro" id="IPR020846">
    <property type="entry name" value="MFS_dom"/>
</dbReference>
<dbReference type="Proteomes" id="UP001497512">
    <property type="component" value="Chromosome 5"/>
</dbReference>
<evidence type="ECO:0000256" key="8">
    <source>
        <dbReference type="SAM" id="Phobius"/>
    </source>
</evidence>
<dbReference type="CDD" id="cd17341">
    <property type="entry name" value="MFS_NRT2_like"/>
    <property type="match status" value="1"/>
</dbReference>
<gene>
    <name evidence="10" type="ORF">CSSPTR1EN2_LOCUS18539</name>
</gene>
<keyword evidence="4 8" id="KW-1133">Transmembrane helix</keyword>
<evidence type="ECO:0000256" key="3">
    <source>
        <dbReference type="ARBA" id="ARBA00022692"/>
    </source>
</evidence>
<feature type="transmembrane region" description="Helical" evidence="8">
    <location>
        <begin position="140"/>
        <end position="160"/>
    </location>
</feature>
<feature type="transmembrane region" description="Helical" evidence="8">
    <location>
        <begin position="364"/>
        <end position="385"/>
    </location>
</feature>
<evidence type="ECO:0000256" key="7">
    <source>
        <dbReference type="SAM" id="MobiDB-lite"/>
    </source>
</evidence>
<protein>
    <recommendedName>
        <fullName evidence="9">Major facilitator superfamily (MFS) profile domain-containing protein</fullName>
    </recommendedName>
</protein>
<reference evidence="10" key="1">
    <citation type="submission" date="2024-02" db="EMBL/GenBank/DDBJ databases">
        <authorList>
            <consortium name="ELIXIR-Norway"/>
            <consortium name="Elixir Norway"/>
        </authorList>
    </citation>
    <scope>NUCLEOTIDE SEQUENCE</scope>
</reference>
<evidence type="ECO:0000313" key="11">
    <source>
        <dbReference type="Proteomes" id="UP001497512"/>
    </source>
</evidence>
<proteinExistence type="inferred from homology"/>
<evidence type="ECO:0000313" key="10">
    <source>
        <dbReference type="EMBL" id="CAK9227038.1"/>
    </source>
</evidence>
<dbReference type="InterPro" id="IPR044772">
    <property type="entry name" value="NO3_transporter"/>
</dbReference>
<evidence type="ECO:0000256" key="6">
    <source>
        <dbReference type="ARBA" id="ARBA00023136"/>
    </source>
</evidence>
<name>A0ABP0URK9_9BRYO</name>
<dbReference type="SUPFAM" id="SSF103473">
    <property type="entry name" value="MFS general substrate transporter"/>
    <property type="match status" value="1"/>
</dbReference>
<dbReference type="Gene3D" id="1.20.1250.20">
    <property type="entry name" value="MFS general substrate transporter like domains"/>
    <property type="match status" value="2"/>
</dbReference>
<keyword evidence="3 8" id="KW-0812">Transmembrane</keyword>
<feature type="transmembrane region" description="Helical" evidence="8">
    <location>
        <begin position="454"/>
        <end position="471"/>
    </location>
</feature>
<accession>A0ABP0URK9</accession>
<feature type="domain" description="Major facilitator superfamily (MFS) profile" evidence="9">
    <location>
        <begin position="75"/>
        <end position="476"/>
    </location>
</feature>
<evidence type="ECO:0000256" key="2">
    <source>
        <dbReference type="ARBA" id="ARBA00008432"/>
    </source>
</evidence>
<dbReference type="Pfam" id="PF07690">
    <property type="entry name" value="MFS_1"/>
    <property type="match status" value="1"/>
</dbReference>
<comment type="similarity">
    <text evidence="2">Belongs to the major facilitator superfamily. Nitrate/nitrite porter (TC 2.A.1.8) family.</text>
</comment>
<comment type="subcellular location">
    <subcellularLocation>
        <location evidence="1">Membrane</location>
        <topology evidence="1">Multi-pass membrane protein</topology>
    </subcellularLocation>
</comment>
<evidence type="ECO:0000256" key="4">
    <source>
        <dbReference type="ARBA" id="ARBA00022989"/>
    </source>
</evidence>
<feature type="transmembrane region" description="Helical" evidence="8">
    <location>
        <begin position="78"/>
        <end position="99"/>
    </location>
</feature>
<dbReference type="InterPro" id="IPR011701">
    <property type="entry name" value="MFS"/>
</dbReference>
<organism evidence="10 11">
    <name type="scientific">Sphagnum troendelagicum</name>
    <dbReference type="NCBI Taxonomy" id="128251"/>
    <lineage>
        <taxon>Eukaryota</taxon>
        <taxon>Viridiplantae</taxon>
        <taxon>Streptophyta</taxon>
        <taxon>Embryophyta</taxon>
        <taxon>Bryophyta</taxon>
        <taxon>Sphagnophytina</taxon>
        <taxon>Sphagnopsida</taxon>
        <taxon>Sphagnales</taxon>
        <taxon>Sphagnaceae</taxon>
        <taxon>Sphagnum</taxon>
    </lineage>
</organism>
<feature type="transmembrane region" description="Helical" evidence="8">
    <location>
        <begin position="326"/>
        <end position="343"/>
    </location>
</feature>
<feature type="transmembrane region" description="Helical" evidence="8">
    <location>
        <begin position="235"/>
        <end position="257"/>
    </location>
</feature>
<feature type="transmembrane region" description="Helical" evidence="8">
    <location>
        <begin position="391"/>
        <end position="415"/>
    </location>
</feature>
<dbReference type="PANTHER" id="PTHR23515">
    <property type="entry name" value="HIGH-AFFINITY NITRATE TRANSPORTER 2.3"/>
    <property type="match status" value="1"/>
</dbReference>
<sequence>MADQTTSGVGNGADEKGGPGTSMHGVTGREPVYARHVSGMVDSVDPKLKFTLPVDSEHKATTLKVWQFGQPHMRAFHLSWISFFTCFLSTFAAPPLIPIIRDNLNLTANDIGNAGIASVSGSVLSRLLMGPLCDLVGPRYGCAFLIMLAAPAVFSMASVSTISGFILVRFFIGFSLATFVSCQFWMSTMFNSKIIGLVNGTAAGWGNLGGGATQLIMPLVYDLIRSKFHSTNFTAWRLAFFLPGFMHIIMGLAVLSLGQDLPDGNYRALKEKGAKAKDSFKKVFLNAVTNYRTWIFAITYGYCFGVELTIDNIIAQYFYDRFNLNLAKAGTIAATFGLMNFISRPLGGIISDVVAKHFGMRGRLWNLWLIQTTGGVLCVTLGRLGNLSSTIVIMLIFSFFVQAACGATFGIIPFISRRSLGVISGFAGAGGNVGSILTQVIFFRGTTYATQDGITLMGVMIICCTMLVWLVHFPQWGGMVFPASHATEEDYYASEWSDPEKEKGLHTSSLKFAANSRSERGKYAVPKPGEELSPSTKDPFGANF</sequence>
<feature type="transmembrane region" description="Helical" evidence="8">
    <location>
        <begin position="422"/>
        <end position="442"/>
    </location>
</feature>
<feature type="region of interest" description="Disordered" evidence="7">
    <location>
        <begin position="499"/>
        <end position="544"/>
    </location>
</feature>